<keyword evidence="2 13" id="KW-0444">Lipid biosynthesis</keyword>
<evidence type="ECO:0000256" key="10">
    <source>
        <dbReference type="ARBA" id="ARBA00066687"/>
    </source>
</evidence>
<accession>A0A552WRZ9</accession>
<name>A0A552WRZ9_9MICO</name>
<evidence type="ECO:0000256" key="18">
    <source>
        <dbReference type="SAM" id="MobiDB-lite"/>
    </source>
</evidence>
<dbReference type="InterPro" id="IPR008927">
    <property type="entry name" value="6-PGluconate_DH-like_C_sf"/>
</dbReference>
<dbReference type="FunFam" id="1.10.1040.10:FF:000001">
    <property type="entry name" value="Glycerol-3-phosphate dehydrogenase [NAD(P)+]"/>
    <property type="match status" value="1"/>
</dbReference>
<dbReference type="NCBIfam" id="NF000942">
    <property type="entry name" value="PRK00094.1-4"/>
    <property type="match status" value="1"/>
</dbReference>
<dbReference type="PANTHER" id="PTHR11728">
    <property type="entry name" value="GLYCEROL-3-PHOSPHATE DEHYDROGENASE"/>
    <property type="match status" value="1"/>
</dbReference>
<feature type="binding site" evidence="13">
    <location>
        <position position="222"/>
    </location>
    <ligand>
        <name>sn-glycerol 3-phosphate</name>
        <dbReference type="ChEBI" id="CHEBI:57597"/>
    </ligand>
</feature>
<evidence type="ECO:0000256" key="9">
    <source>
        <dbReference type="ARBA" id="ARBA00052716"/>
    </source>
</evidence>
<evidence type="ECO:0000256" key="4">
    <source>
        <dbReference type="ARBA" id="ARBA00023002"/>
    </source>
</evidence>
<dbReference type="GO" id="GO:0046167">
    <property type="term" value="P:glycerol-3-phosphate biosynthetic process"/>
    <property type="evidence" value="ECO:0007669"/>
    <property type="project" value="UniProtKB-UniRule"/>
</dbReference>
<evidence type="ECO:0000256" key="5">
    <source>
        <dbReference type="ARBA" id="ARBA00023027"/>
    </source>
</evidence>
<dbReference type="EMBL" id="VJXR01000022">
    <property type="protein sequence ID" value="TRW45485.1"/>
    <property type="molecule type" value="Genomic_DNA"/>
</dbReference>
<dbReference type="PRINTS" id="PR00077">
    <property type="entry name" value="GPDHDRGNASE"/>
</dbReference>
<dbReference type="InterPro" id="IPR013328">
    <property type="entry name" value="6PGD_dom2"/>
</dbReference>
<dbReference type="InterPro" id="IPR006168">
    <property type="entry name" value="G3P_DH_NAD-dep"/>
</dbReference>
<evidence type="ECO:0000259" key="19">
    <source>
        <dbReference type="Pfam" id="PF01210"/>
    </source>
</evidence>
<protein>
    <recommendedName>
        <fullName evidence="11 13">Glycerol-3-phosphate dehydrogenase [NAD(P)+]</fullName>
        <ecNumber evidence="10 13">1.1.1.94</ecNumber>
    </recommendedName>
    <alternativeName>
        <fullName evidence="13">NAD(P)(+)-dependent glycerol-3-phosphate dehydrogenase</fullName>
    </alternativeName>
    <alternativeName>
        <fullName evidence="12 13">NAD(P)H-dependent dihydroxyacetone-phosphate reductase</fullName>
    </alternativeName>
</protein>
<feature type="binding site" evidence="16">
    <location>
        <position position="286"/>
    </location>
    <ligand>
        <name>NAD(+)</name>
        <dbReference type="ChEBI" id="CHEBI:57540"/>
    </ligand>
</feature>
<feature type="binding site" evidence="13">
    <location>
        <position position="137"/>
    </location>
    <ligand>
        <name>sn-glycerol 3-phosphate</name>
        <dbReference type="ChEBI" id="CHEBI:57597"/>
    </ligand>
</feature>
<keyword evidence="8 13" id="KW-1208">Phospholipid metabolism</keyword>
<comment type="catalytic activity">
    <reaction evidence="13">
        <text>sn-glycerol 3-phosphate + NAD(+) = dihydroxyacetone phosphate + NADH + H(+)</text>
        <dbReference type="Rhea" id="RHEA:11092"/>
        <dbReference type="ChEBI" id="CHEBI:15378"/>
        <dbReference type="ChEBI" id="CHEBI:57540"/>
        <dbReference type="ChEBI" id="CHEBI:57597"/>
        <dbReference type="ChEBI" id="CHEBI:57642"/>
        <dbReference type="ChEBI" id="CHEBI:57945"/>
        <dbReference type="EC" id="1.1.1.94"/>
    </reaction>
</comment>
<dbReference type="GO" id="GO:0051287">
    <property type="term" value="F:NAD binding"/>
    <property type="evidence" value="ECO:0007669"/>
    <property type="project" value="InterPro"/>
</dbReference>
<evidence type="ECO:0000313" key="21">
    <source>
        <dbReference type="EMBL" id="TRW45485.1"/>
    </source>
</evidence>
<dbReference type="PIRSF" id="PIRSF000114">
    <property type="entry name" value="Glycerol-3-P_dh"/>
    <property type="match status" value="1"/>
</dbReference>
<evidence type="ECO:0000256" key="7">
    <source>
        <dbReference type="ARBA" id="ARBA00023209"/>
    </source>
</evidence>
<feature type="binding site" evidence="13">
    <location>
        <position position="287"/>
    </location>
    <ligand>
        <name>sn-glycerol 3-phosphate</name>
        <dbReference type="ChEBI" id="CHEBI:57597"/>
    </ligand>
</feature>
<keyword evidence="5 13" id="KW-0520">NAD</keyword>
<dbReference type="GO" id="GO:0141153">
    <property type="term" value="F:glycerol-3-phosphate dehydrogenase (NADP+) activity"/>
    <property type="evidence" value="ECO:0007669"/>
    <property type="project" value="RHEA"/>
</dbReference>
<dbReference type="EC" id="1.1.1.94" evidence="10 13"/>
<dbReference type="InterPro" id="IPR006109">
    <property type="entry name" value="G3P_DH_NAD-dep_C"/>
</dbReference>
<feature type="binding site" evidence="13">
    <location>
        <position position="167"/>
    </location>
    <ligand>
        <name>sn-glycerol 3-phosphate</name>
        <dbReference type="ChEBI" id="CHEBI:57597"/>
    </ligand>
</feature>
<feature type="binding site" evidence="13">
    <location>
        <position position="285"/>
    </location>
    <ligand>
        <name>sn-glycerol 3-phosphate</name>
        <dbReference type="ChEBI" id="CHEBI:57597"/>
    </ligand>
</feature>
<dbReference type="GO" id="GO:0141152">
    <property type="term" value="F:glycerol-3-phosphate dehydrogenase (NAD+) activity"/>
    <property type="evidence" value="ECO:0007669"/>
    <property type="project" value="RHEA"/>
</dbReference>
<feature type="binding site" evidence="13">
    <location>
        <position position="43"/>
    </location>
    <ligand>
        <name>NADPH</name>
        <dbReference type="ChEBI" id="CHEBI:57783"/>
    </ligand>
</feature>
<evidence type="ECO:0000256" key="14">
    <source>
        <dbReference type="PIRSR" id="PIRSR000114-1"/>
    </source>
</evidence>
<organism evidence="21 22">
    <name type="scientific">Georgenia yuyongxinii</name>
    <dbReference type="NCBI Taxonomy" id="2589797"/>
    <lineage>
        <taxon>Bacteria</taxon>
        <taxon>Bacillati</taxon>
        <taxon>Actinomycetota</taxon>
        <taxon>Actinomycetes</taxon>
        <taxon>Micrococcales</taxon>
        <taxon>Bogoriellaceae</taxon>
        <taxon>Georgenia</taxon>
    </lineage>
</organism>
<feature type="binding site" evidence="15">
    <location>
        <begin position="286"/>
        <end position="287"/>
    </location>
    <ligand>
        <name>substrate</name>
    </ligand>
</feature>
<feature type="region of interest" description="Disordered" evidence="18">
    <location>
        <begin position="1"/>
        <end position="28"/>
    </location>
</feature>
<evidence type="ECO:0000256" key="2">
    <source>
        <dbReference type="ARBA" id="ARBA00022516"/>
    </source>
</evidence>
<evidence type="ECO:0000256" key="8">
    <source>
        <dbReference type="ARBA" id="ARBA00023264"/>
    </source>
</evidence>
<evidence type="ECO:0000256" key="1">
    <source>
        <dbReference type="ARBA" id="ARBA00011009"/>
    </source>
</evidence>
<keyword evidence="13" id="KW-0963">Cytoplasm</keyword>
<keyword evidence="13" id="KW-0547">Nucleotide-binding</keyword>
<dbReference type="PROSITE" id="PS00957">
    <property type="entry name" value="NAD_G3PDH"/>
    <property type="match status" value="1"/>
</dbReference>
<gene>
    <name evidence="13" type="primary">gpsA</name>
    <name evidence="21" type="ORF">FJ693_09295</name>
</gene>
<keyword evidence="3 13" id="KW-0521">NADP</keyword>
<reference evidence="21 22" key="1">
    <citation type="submission" date="2019-07" db="EMBL/GenBank/DDBJ databases">
        <title>Georgenia wutianyii sp. nov. and Georgenia *** sp. nov. isolated from plateau pika (Ochotona curzoniae) in the Qinghai-Tibet plateau of China.</title>
        <authorList>
            <person name="Tian Z."/>
        </authorList>
    </citation>
    <scope>NUCLEOTIDE SEQUENCE [LARGE SCALE GENOMIC DNA]</scope>
    <source>
        <strain evidence="21 22">Z446</strain>
    </source>
</reference>
<evidence type="ECO:0000256" key="15">
    <source>
        <dbReference type="PIRSR" id="PIRSR000114-2"/>
    </source>
</evidence>
<evidence type="ECO:0000313" key="22">
    <source>
        <dbReference type="Proteomes" id="UP000318693"/>
    </source>
</evidence>
<comment type="caution">
    <text evidence="21">The sequence shown here is derived from an EMBL/GenBank/DDBJ whole genome shotgun (WGS) entry which is preliminary data.</text>
</comment>
<keyword evidence="22" id="KW-1185">Reference proteome</keyword>
<evidence type="ECO:0000256" key="12">
    <source>
        <dbReference type="ARBA" id="ARBA00080511"/>
    </source>
</evidence>
<dbReference type="FunFam" id="3.40.50.720:FF:000019">
    <property type="entry name" value="Glycerol-3-phosphate dehydrogenase [NAD(P)+]"/>
    <property type="match status" value="1"/>
</dbReference>
<evidence type="ECO:0000259" key="20">
    <source>
        <dbReference type="Pfam" id="PF07479"/>
    </source>
</evidence>
<keyword evidence="7 13" id="KW-0594">Phospholipid biosynthesis</keyword>
<dbReference type="GO" id="GO:0005829">
    <property type="term" value="C:cytosol"/>
    <property type="evidence" value="ECO:0007669"/>
    <property type="project" value="TreeGrafter"/>
</dbReference>
<comment type="caution">
    <text evidence="13">Lacks conserved residue(s) required for the propagation of feature annotation.</text>
</comment>
<feature type="binding site" evidence="13">
    <location>
        <position position="137"/>
    </location>
    <ligand>
        <name>NADPH</name>
        <dbReference type="ChEBI" id="CHEBI:57783"/>
    </ligand>
</feature>
<dbReference type="Proteomes" id="UP000318693">
    <property type="component" value="Unassembled WGS sequence"/>
</dbReference>
<feature type="domain" description="Glycerol-3-phosphate dehydrogenase NAD-dependent N-terminal" evidence="19">
    <location>
        <begin position="36"/>
        <end position="191"/>
    </location>
</feature>
<feature type="binding site" evidence="13">
    <location>
        <position position="286"/>
    </location>
    <ligand>
        <name>sn-glycerol 3-phosphate</name>
        <dbReference type="ChEBI" id="CHEBI:57597"/>
    </ligand>
</feature>
<comment type="function">
    <text evidence="13">Catalyzes the reduction of the glycolytic intermediate dihydroxyacetone phosphate (DHAP) to sn-glycerol 3-phosphate (G3P), the key precursor for phospholipid synthesis.</text>
</comment>
<evidence type="ECO:0000256" key="17">
    <source>
        <dbReference type="RuleBase" id="RU000437"/>
    </source>
</evidence>
<feature type="binding site" evidence="16">
    <location>
        <begin position="39"/>
        <end position="44"/>
    </location>
    <ligand>
        <name>NAD(+)</name>
        <dbReference type="ChEBI" id="CHEBI:57540"/>
    </ligand>
</feature>
<dbReference type="GO" id="GO:0006650">
    <property type="term" value="P:glycerophospholipid metabolic process"/>
    <property type="evidence" value="ECO:0007669"/>
    <property type="project" value="UniProtKB-UniRule"/>
</dbReference>
<comment type="catalytic activity">
    <reaction evidence="9">
        <text>sn-glycerol 3-phosphate + NADP(+) = dihydroxyacetone phosphate + NADPH + H(+)</text>
        <dbReference type="Rhea" id="RHEA:11096"/>
        <dbReference type="ChEBI" id="CHEBI:15378"/>
        <dbReference type="ChEBI" id="CHEBI:57597"/>
        <dbReference type="ChEBI" id="CHEBI:57642"/>
        <dbReference type="ChEBI" id="CHEBI:57783"/>
        <dbReference type="ChEBI" id="CHEBI:58349"/>
        <dbReference type="EC" id="1.1.1.94"/>
    </reaction>
    <physiologicalReaction direction="right-to-left" evidence="9">
        <dbReference type="Rhea" id="RHEA:11098"/>
    </physiologicalReaction>
</comment>
<sequence>MSTADETPSDVGGRTPSDVGGEAPSSVAGEAPVRATVLGTGAWGTTFAAVLADAGCAVRMWGRSAEVVEEIAGDHRNTRNLPGTELPESIAATTDLAAAVSDAQVLVVALPSQSVRAVLAPLAGTVPPGCVVVSLMKGVELGTDLRMSEVLAQTLQVPSARVAVVSGPNLAKEIAAHQPAGAVVAAEDPAVAALVARACAATYFRPYTQTDVVGVELGGAVKNVIALAVGMAQGRGYGDNTKATLITRGLAEIARLGAALGAQPATFAGLAGMGDLVATCASPLSRNHTLGAHLGAGKHLEEAIVLTGGTAEGVKSSRSVLDLARRNGVDMPITEAVVAVLHEGLPVTEMTRTLLDRPLKHERA</sequence>
<dbReference type="NCBIfam" id="NF000940">
    <property type="entry name" value="PRK00094.1-2"/>
    <property type="match status" value="1"/>
</dbReference>
<dbReference type="InterPro" id="IPR036291">
    <property type="entry name" value="NAD(P)-bd_dom_sf"/>
</dbReference>
<feature type="active site" description="Proton acceptor" evidence="13 14">
    <location>
        <position position="222"/>
    </location>
</feature>
<dbReference type="GO" id="GO:0008654">
    <property type="term" value="P:phospholipid biosynthetic process"/>
    <property type="evidence" value="ECO:0007669"/>
    <property type="project" value="UniProtKB-KW"/>
</dbReference>
<dbReference type="GO" id="GO:0046168">
    <property type="term" value="P:glycerol-3-phosphate catabolic process"/>
    <property type="evidence" value="ECO:0007669"/>
    <property type="project" value="InterPro"/>
</dbReference>
<feature type="binding site" evidence="13">
    <location>
        <position position="286"/>
    </location>
    <ligand>
        <name>NADPH</name>
        <dbReference type="ChEBI" id="CHEBI:57783"/>
    </ligand>
</feature>
<dbReference type="Pfam" id="PF07479">
    <property type="entry name" value="NAD_Gly3P_dh_C"/>
    <property type="match status" value="1"/>
</dbReference>
<feature type="domain" description="Glycerol-3-phosphate dehydrogenase NAD-dependent C-terminal" evidence="20">
    <location>
        <begin position="211"/>
        <end position="351"/>
    </location>
</feature>
<feature type="binding site" evidence="13">
    <location>
        <position position="171"/>
    </location>
    <ligand>
        <name>NADPH</name>
        <dbReference type="ChEBI" id="CHEBI:57783"/>
    </ligand>
</feature>
<evidence type="ECO:0000256" key="11">
    <source>
        <dbReference type="ARBA" id="ARBA00069372"/>
    </source>
</evidence>
<keyword evidence="4 13" id="KW-0560">Oxidoreductase</keyword>
<feature type="binding site" evidence="16">
    <location>
        <position position="171"/>
    </location>
    <ligand>
        <name>NAD(+)</name>
        <dbReference type="ChEBI" id="CHEBI:57540"/>
    </ligand>
</feature>
<dbReference type="InterPro" id="IPR011128">
    <property type="entry name" value="G3P_DH_NAD-dep_N"/>
</dbReference>
<dbReference type="PANTHER" id="PTHR11728:SF1">
    <property type="entry name" value="GLYCEROL-3-PHOSPHATE DEHYDROGENASE [NAD(+)] 2, CHLOROPLASTIC"/>
    <property type="match status" value="1"/>
</dbReference>
<dbReference type="SUPFAM" id="SSF48179">
    <property type="entry name" value="6-phosphogluconate dehydrogenase C-terminal domain-like"/>
    <property type="match status" value="1"/>
</dbReference>
<dbReference type="Gene3D" id="1.10.1040.10">
    <property type="entry name" value="N-(1-d-carboxylethyl)-l-norvaline Dehydrogenase, domain 2"/>
    <property type="match status" value="1"/>
</dbReference>
<comment type="subcellular location">
    <subcellularLocation>
        <location evidence="13">Cytoplasm</location>
    </subcellularLocation>
</comment>
<dbReference type="UniPathway" id="UPA00940"/>
<feature type="binding site" evidence="15">
    <location>
        <position position="137"/>
    </location>
    <ligand>
        <name>substrate</name>
    </ligand>
</feature>
<dbReference type="AlphaFoldDB" id="A0A552WRZ9"/>
<dbReference type="SUPFAM" id="SSF51735">
    <property type="entry name" value="NAD(P)-binding Rossmann-fold domains"/>
    <property type="match status" value="1"/>
</dbReference>
<proteinExistence type="inferred from homology"/>
<evidence type="ECO:0000256" key="13">
    <source>
        <dbReference type="HAMAP-Rule" id="MF_00394"/>
    </source>
</evidence>
<evidence type="ECO:0000256" key="16">
    <source>
        <dbReference type="PIRSR" id="PIRSR000114-3"/>
    </source>
</evidence>
<evidence type="ECO:0000256" key="3">
    <source>
        <dbReference type="ARBA" id="ARBA00022857"/>
    </source>
</evidence>
<dbReference type="HAMAP" id="MF_00394">
    <property type="entry name" value="NAD_Glyc3P_dehydrog"/>
    <property type="match status" value="1"/>
</dbReference>
<dbReference type="Gene3D" id="3.40.50.720">
    <property type="entry name" value="NAD(P)-binding Rossmann-like Domain"/>
    <property type="match status" value="1"/>
</dbReference>
<feature type="binding site" evidence="13">
    <location>
        <position position="63"/>
    </location>
    <ligand>
        <name>NADPH</name>
        <dbReference type="ChEBI" id="CHEBI:57783"/>
    </ligand>
</feature>
<dbReference type="Pfam" id="PF01210">
    <property type="entry name" value="NAD_Gly3P_dh_N"/>
    <property type="match status" value="1"/>
</dbReference>
<dbReference type="GO" id="GO:0005975">
    <property type="term" value="P:carbohydrate metabolic process"/>
    <property type="evidence" value="ECO:0007669"/>
    <property type="project" value="InterPro"/>
</dbReference>
<evidence type="ECO:0000256" key="6">
    <source>
        <dbReference type="ARBA" id="ARBA00023098"/>
    </source>
</evidence>
<keyword evidence="6 13" id="KW-0443">Lipid metabolism</keyword>
<comment type="pathway">
    <text evidence="13">Membrane lipid metabolism; glycerophospholipid metabolism.</text>
</comment>
<feature type="binding site" evidence="13">
    <location>
        <position position="312"/>
    </location>
    <ligand>
        <name>NADPH</name>
        <dbReference type="ChEBI" id="CHEBI:57783"/>
    </ligand>
</feature>
<feature type="binding site" evidence="13">
    <location>
        <position position="275"/>
    </location>
    <ligand>
        <name>sn-glycerol 3-phosphate</name>
        <dbReference type="ChEBI" id="CHEBI:57597"/>
    </ligand>
</feature>
<comment type="similarity">
    <text evidence="1 13 17">Belongs to the NAD-dependent glycerol-3-phosphate dehydrogenase family.</text>
</comment>